<dbReference type="Gene3D" id="1.10.3680.10">
    <property type="entry name" value="TerB-like"/>
    <property type="match status" value="1"/>
</dbReference>
<dbReference type="AlphaFoldDB" id="A0A073CDZ1"/>
<proteinExistence type="predicted"/>
<feature type="coiled-coil region" evidence="1">
    <location>
        <begin position="39"/>
        <end position="66"/>
    </location>
</feature>
<organism evidence="2 3">
    <name type="scientific">Planktothrix agardhii (strain NIVA-CYA 126/8)</name>
    <dbReference type="NCBI Taxonomy" id="388467"/>
    <lineage>
        <taxon>Bacteria</taxon>
        <taxon>Bacillati</taxon>
        <taxon>Cyanobacteriota</taxon>
        <taxon>Cyanophyceae</taxon>
        <taxon>Oscillatoriophycideae</taxon>
        <taxon>Oscillatoriales</taxon>
        <taxon>Microcoleaceae</taxon>
        <taxon>Planktothrix</taxon>
    </lineage>
</organism>
<gene>
    <name evidence="2" type="ORF">A19Y_0692</name>
</gene>
<dbReference type="STRING" id="388467.A19Y_0692"/>
<dbReference type="EMBL" id="CM002803">
    <property type="protein sequence ID" value="KEI65863.1"/>
    <property type="molecule type" value="Genomic_DNA"/>
</dbReference>
<keyword evidence="3" id="KW-1185">Reference proteome</keyword>
<dbReference type="GeneID" id="77286945"/>
<sequence>MEVPPPPSITPRQMNLLRVVASMAWSDGELATEEVNVMLDQFSRLFAKQEQQQQELQQELRDYLMQNIPLEELIPKLETQPERELVLILGYEVINSSSRTPDEPKINPDEAAAYQKLLDLLNLPSEVVERLEVEMDNPSDSKAQLIETITRKLGEFIHK</sequence>
<evidence type="ECO:0000313" key="3">
    <source>
        <dbReference type="Proteomes" id="UP000027395"/>
    </source>
</evidence>
<dbReference type="Proteomes" id="UP000027395">
    <property type="component" value="Chromosome"/>
</dbReference>
<accession>A0A073CDZ1</accession>
<dbReference type="CDD" id="cd07177">
    <property type="entry name" value="terB_like"/>
    <property type="match status" value="1"/>
</dbReference>
<evidence type="ECO:0000256" key="1">
    <source>
        <dbReference type="SAM" id="Coils"/>
    </source>
</evidence>
<dbReference type="SUPFAM" id="SSF158682">
    <property type="entry name" value="TerB-like"/>
    <property type="match status" value="1"/>
</dbReference>
<evidence type="ECO:0000313" key="2">
    <source>
        <dbReference type="EMBL" id="KEI65863.1"/>
    </source>
</evidence>
<evidence type="ECO:0008006" key="4">
    <source>
        <dbReference type="Google" id="ProtNLM"/>
    </source>
</evidence>
<dbReference type="InterPro" id="IPR029024">
    <property type="entry name" value="TerB-like"/>
</dbReference>
<protein>
    <recommendedName>
        <fullName evidence="4">Branched-chain amino acid ABC transporter ATP-binding protein</fullName>
    </recommendedName>
</protein>
<dbReference type="HOGENOM" id="CLU_1642032_0_0_3"/>
<keyword evidence="1" id="KW-0175">Coiled coil</keyword>
<name>A0A073CDZ1_PLAA1</name>
<dbReference type="eggNOG" id="COG2979">
    <property type="taxonomic scope" value="Bacteria"/>
</dbReference>
<dbReference type="RefSeq" id="WP_042152044.1">
    <property type="nucleotide sequence ID" value="NZ_CM002803.1"/>
</dbReference>
<dbReference type="PATRIC" id="fig|388467.6.peg.633"/>
<reference evidence="2 3" key="1">
    <citation type="journal article" date="2014" name="Appl. Environ. Microbiol.">
        <title>Elucidation of insertion elements encoded on plasmids and in vitro construction of shuttle vectors from the toxic cyanobacterium Planktothrix.</title>
        <authorList>
            <person name="Christiansen G."/>
            <person name="Goesmann A."/>
            <person name="Kurmayer R."/>
        </authorList>
    </citation>
    <scope>NUCLEOTIDE SEQUENCE [LARGE SCALE GENOMIC DNA]</scope>
    <source>
        <strain evidence="2 3">NIVA-CYA 126/8</strain>
    </source>
</reference>